<dbReference type="Gene3D" id="1.10.10.60">
    <property type="entry name" value="Homeodomain-like"/>
    <property type="match status" value="1"/>
</dbReference>
<dbReference type="InterPro" id="IPR002078">
    <property type="entry name" value="Sigma_54_int"/>
</dbReference>
<feature type="domain" description="PTS EIIA type-4" evidence="6">
    <location>
        <begin position="603"/>
        <end position="738"/>
    </location>
</feature>
<feature type="domain" description="Sigma-54 factor interaction" evidence="4">
    <location>
        <begin position="144"/>
        <end position="378"/>
    </location>
</feature>
<comment type="caution">
    <text evidence="8">The sequence shown here is derived from an EMBL/GenBank/DDBJ whole genome shotgun (WGS) entry which is preliminary data.</text>
</comment>
<dbReference type="PROSITE" id="PS51094">
    <property type="entry name" value="PTS_EIIA_TYPE_2"/>
    <property type="match status" value="1"/>
</dbReference>
<feature type="domain" description="PTS EIIA type-2" evidence="5">
    <location>
        <begin position="841"/>
        <end position="977"/>
    </location>
</feature>
<dbReference type="RefSeq" id="WP_006778244.1">
    <property type="nucleotide sequence ID" value="NZ_CP040506.1"/>
</dbReference>
<proteinExistence type="predicted"/>
<dbReference type="Gene3D" id="3.40.50.300">
    <property type="entry name" value="P-loop containing nucleotide triphosphate hydrolases"/>
    <property type="match status" value="1"/>
</dbReference>
<dbReference type="SUPFAM" id="SSF63520">
    <property type="entry name" value="PTS-regulatory domain, PRD"/>
    <property type="match status" value="1"/>
</dbReference>
<dbReference type="PROSITE" id="PS51096">
    <property type="entry name" value="PTS_EIIA_TYPE_4"/>
    <property type="match status" value="1"/>
</dbReference>
<feature type="domain" description="PRD" evidence="7">
    <location>
        <begin position="497"/>
        <end position="600"/>
    </location>
</feature>
<dbReference type="PANTHER" id="PTHR32071:SF38">
    <property type="entry name" value="PSP OPERON TRANSCRIPTIONAL ACTIVATOR"/>
    <property type="match status" value="1"/>
</dbReference>
<dbReference type="Gene3D" id="3.40.930.10">
    <property type="entry name" value="Mannitol-specific EII, Chain A"/>
    <property type="match status" value="1"/>
</dbReference>
<dbReference type="SUPFAM" id="SSF52540">
    <property type="entry name" value="P-loop containing nucleoside triphosphate hydrolases"/>
    <property type="match status" value="1"/>
</dbReference>
<dbReference type="PROSITE" id="PS50045">
    <property type="entry name" value="SIGMA54_INTERACT_4"/>
    <property type="match status" value="1"/>
</dbReference>
<dbReference type="InterPro" id="IPR003593">
    <property type="entry name" value="AAA+_ATPase"/>
</dbReference>
<name>G5I9S2_9FIRM</name>
<dbReference type="InterPro" id="IPR036634">
    <property type="entry name" value="PRD_sf"/>
</dbReference>
<dbReference type="PROSITE" id="PS51372">
    <property type="entry name" value="PRD_2"/>
    <property type="match status" value="1"/>
</dbReference>
<evidence type="ECO:0000313" key="8">
    <source>
        <dbReference type="EMBL" id="EHI61811.1"/>
    </source>
</evidence>
<keyword evidence="1" id="KW-0808">Transferase</keyword>
<keyword evidence="3" id="KW-0067">ATP-binding</keyword>
<evidence type="ECO:0000256" key="2">
    <source>
        <dbReference type="ARBA" id="ARBA00022741"/>
    </source>
</evidence>
<dbReference type="GO" id="GO:0016020">
    <property type="term" value="C:membrane"/>
    <property type="evidence" value="ECO:0007669"/>
    <property type="project" value="InterPro"/>
</dbReference>
<dbReference type="InterPro" id="IPR002178">
    <property type="entry name" value="PTS_EIIA_type-2_dom"/>
</dbReference>
<dbReference type="AlphaFoldDB" id="G5I9S2"/>
<dbReference type="Pfam" id="PF00874">
    <property type="entry name" value="PRD"/>
    <property type="match status" value="1"/>
</dbReference>
<dbReference type="SUPFAM" id="SSF55804">
    <property type="entry name" value="Phoshotransferase/anion transport protein"/>
    <property type="match status" value="1"/>
</dbReference>
<dbReference type="GO" id="GO:0005524">
    <property type="term" value="F:ATP binding"/>
    <property type="evidence" value="ECO:0007669"/>
    <property type="project" value="UniProtKB-KW"/>
</dbReference>
<dbReference type="HOGENOM" id="CLU_014204_1_1_9"/>
<dbReference type="Pfam" id="PF04552">
    <property type="entry name" value="Sigma54_DBD"/>
    <property type="match status" value="1"/>
</dbReference>
<sequence length="982" mass="110886">MKEQIIALIEHENPKNPLTDEEIAEKLGLNRKTVTMFRQEAGIPDSRERKKPVLMAKMRELIAEQPSISDRGLTRLLEDDGFAVGKYVVGKLAEDIRAELTGKSMDDAGAFSPSEYAGNTEYAANTDDRHLSGKEQNPSVFQNFIGYDGSLMNQISQAQAAILYPPKGLHCLLYGPSGVGKSYLAELMHSFACGTENFGENPPYFAFNCADYADNPQLLLAQLFGYNKGSFTGADRDRKGVVEMCNGGILFLDEVHRLPPEGQEILFYLMDKGKFRRLGEVDTHRESRLMVIAATTENPQSSLLLTFRRRIPMIIEIPPLKERPLEERLEFIRRFFWQESSTLGQYIVVKKEVLQYLMSMDYAGNVGQVKSDIKVCCAKAFLESKRKKTKNIEIDFKCLAGNIKGASRTDYTEESLRLIREDMHFHPEDMPQKQRADELENWDIYGTLERTYNRLVERGVSEEEISSKLSSEIEAQLSRDIRKIETSRFSGDEMETIVGAEVMKITRDIYQAAKREIPDLREELICPLAVHIKMALQRSERGTRAATGVQNFKVRHQEEYGTARAIWEEISRKYYVKVPEEEINFLAMYLYRFRERAGAGKKRISVLVVSHGAVACGMAEVANAVLGTDHAKGLEMNLMDSPAEMTEKVIQAASILNQGRGIIILADMGSLMLVGDKIRERLGIPVGIVGRTDTMMVIEAVRRTLWTDDSLEKIVEELDVKYLSTPPETSKKQRRKAVLCLCITGGGAALELQNFVQERLKSSLNGIEVLVRGYIEAMDVNEIIGKVEEEYEILAIVGTIDPEQEKYPFLSVQMMYQGDGLSSLRRILKRRRLMEENDLKDVIHTGHITVLHEQGYKDGILDEMVGRLTEDGYVTKDFLLSVYKRESMMATVLTGGIAIPHGASEHVLKPVIAVTKLDTPVVWDGVNLVNLIFVLALDENSKKYFEQLYQIISDESMVSALRGCQKPTDIYRILCESTKSDK</sequence>
<dbReference type="Gene3D" id="1.10.1790.10">
    <property type="entry name" value="PRD domain"/>
    <property type="match status" value="1"/>
</dbReference>
<evidence type="ECO:0000259" key="4">
    <source>
        <dbReference type="PROSITE" id="PS50045"/>
    </source>
</evidence>
<dbReference type="InterPro" id="IPR011608">
    <property type="entry name" value="PRD"/>
</dbReference>
<evidence type="ECO:0000313" key="9">
    <source>
        <dbReference type="Proteomes" id="UP000005384"/>
    </source>
</evidence>
<protein>
    <recommendedName>
        <fullName evidence="10">PTS system transcriptional activator</fullName>
    </recommendedName>
</protein>
<dbReference type="Pfam" id="PF00359">
    <property type="entry name" value="PTS_EIIA_2"/>
    <property type="match status" value="1"/>
</dbReference>
<organism evidence="8 9">
    <name type="scientific">Hungatella hathewayi WAL-18680</name>
    <dbReference type="NCBI Taxonomy" id="742737"/>
    <lineage>
        <taxon>Bacteria</taxon>
        <taxon>Bacillati</taxon>
        <taxon>Bacillota</taxon>
        <taxon>Clostridia</taxon>
        <taxon>Lachnospirales</taxon>
        <taxon>Lachnospiraceae</taxon>
        <taxon>Hungatella</taxon>
    </lineage>
</organism>
<keyword evidence="2" id="KW-0547">Nucleotide-binding</keyword>
<dbReference type="SMART" id="SM00382">
    <property type="entry name" value="AAA"/>
    <property type="match status" value="1"/>
</dbReference>
<evidence type="ECO:0000259" key="5">
    <source>
        <dbReference type="PROSITE" id="PS51094"/>
    </source>
</evidence>
<dbReference type="InterPro" id="IPR027417">
    <property type="entry name" value="P-loop_NTPase"/>
</dbReference>
<dbReference type="OrthoDB" id="9765164at2"/>
<keyword evidence="9" id="KW-1185">Reference proteome</keyword>
<dbReference type="InterPro" id="IPR036662">
    <property type="entry name" value="PTS_EIIA_man-typ_sf"/>
</dbReference>
<dbReference type="InterPro" id="IPR007634">
    <property type="entry name" value="RNA_pol_sigma_54_DNA-bd"/>
</dbReference>
<evidence type="ECO:0000256" key="3">
    <source>
        <dbReference type="ARBA" id="ARBA00022840"/>
    </source>
</evidence>
<dbReference type="GO" id="GO:0001216">
    <property type="term" value="F:DNA-binding transcription activator activity"/>
    <property type="evidence" value="ECO:0007669"/>
    <property type="project" value="InterPro"/>
</dbReference>
<dbReference type="Pfam" id="PF00158">
    <property type="entry name" value="Sigma54_activat"/>
    <property type="match status" value="1"/>
</dbReference>
<dbReference type="InterPro" id="IPR016152">
    <property type="entry name" value="PTrfase/Anion_transptr"/>
</dbReference>
<accession>G5I9S2</accession>
<evidence type="ECO:0000259" key="7">
    <source>
        <dbReference type="PROSITE" id="PS51372"/>
    </source>
</evidence>
<dbReference type="GO" id="GO:0009401">
    <property type="term" value="P:phosphoenolpyruvate-dependent sugar phosphotransferase system"/>
    <property type="evidence" value="ECO:0007669"/>
    <property type="project" value="InterPro"/>
</dbReference>
<dbReference type="PATRIC" id="fig|742737.3.peg.256"/>
<dbReference type="Pfam" id="PF03610">
    <property type="entry name" value="EIIA-man"/>
    <property type="match status" value="1"/>
</dbReference>
<dbReference type="InterPro" id="IPR004701">
    <property type="entry name" value="PTS_EIIA_man-typ"/>
</dbReference>
<dbReference type="Proteomes" id="UP000005384">
    <property type="component" value="Unassembled WGS sequence"/>
</dbReference>
<dbReference type="GO" id="GO:0016740">
    <property type="term" value="F:transferase activity"/>
    <property type="evidence" value="ECO:0007669"/>
    <property type="project" value="UniProtKB-KW"/>
</dbReference>
<evidence type="ECO:0000259" key="6">
    <source>
        <dbReference type="PROSITE" id="PS51096"/>
    </source>
</evidence>
<dbReference type="SUPFAM" id="SSF53062">
    <property type="entry name" value="PTS system fructose IIA component-like"/>
    <property type="match status" value="1"/>
</dbReference>
<dbReference type="EMBL" id="ADLN01000001">
    <property type="protein sequence ID" value="EHI61811.1"/>
    <property type="molecule type" value="Genomic_DNA"/>
</dbReference>
<gene>
    <name evidence="8" type="ORF">HMPREF9473_00262</name>
</gene>
<dbReference type="CDD" id="cd00009">
    <property type="entry name" value="AAA"/>
    <property type="match status" value="1"/>
</dbReference>
<dbReference type="CDD" id="cd00211">
    <property type="entry name" value="PTS_IIA_fru"/>
    <property type="match status" value="1"/>
</dbReference>
<evidence type="ECO:0008006" key="10">
    <source>
        <dbReference type="Google" id="ProtNLM"/>
    </source>
</evidence>
<dbReference type="Gene3D" id="3.40.50.510">
    <property type="entry name" value="Phosphotransferase system, mannose-type IIA component"/>
    <property type="match status" value="1"/>
</dbReference>
<reference evidence="8 9" key="1">
    <citation type="submission" date="2011-08" db="EMBL/GenBank/DDBJ databases">
        <title>The Genome Sequence of Clostridium hathewayi WAL-18680.</title>
        <authorList>
            <consortium name="The Broad Institute Genome Sequencing Platform"/>
            <person name="Earl A."/>
            <person name="Ward D."/>
            <person name="Feldgarden M."/>
            <person name="Gevers D."/>
            <person name="Finegold S.M."/>
            <person name="Summanen P.H."/>
            <person name="Molitoris D.R."/>
            <person name="Song M."/>
            <person name="Daigneault M."/>
            <person name="Allen-Vercoe E."/>
            <person name="Young S.K."/>
            <person name="Zeng Q."/>
            <person name="Gargeya S."/>
            <person name="Fitzgerald M."/>
            <person name="Haas B."/>
            <person name="Abouelleil A."/>
            <person name="Alvarado L."/>
            <person name="Arachchi H.M."/>
            <person name="Berlin A."/>
            <person name="Brown A."/>
            <person name="Chapman S.B."/>
            <person name="Chen Z."/>
            <person name="Dunbar C."/>
            <person name="Freedman E."/>
            <person name="Gearin G."/>
            <person name="Gellesch M."/>
            <person name="Goldberg J."/>
            <person name="Griggs A."/>
            <person name="Gujja S."/>
            <person name="Heiman D."/>
            <person name="Howarth C."/>
            <person name="Larson L."/>
            <person name="Lui A."/>
            <person name="MacDonald P.J.P."/>
            <person name="Montmayeur A."/>
            <person name="Murphy C."/>
            <person name="Neiman D."/>
            <person name="Pearson M."/>
            <person name="Priest M."/>
            <person name="Roberts A."/>
            <person name="Saif S."/>
            <person name="Shea T."/>
            <person name="Shenoy N."/>
            <person name="Sisk P."/>
            <person name="Stolte C."/>
            <person name="Sykes S."/>
            <person name="Wortman J."/>
            <person name="Nusbaum C."/>
            <person name="Birren B."/>
        </authorList>
    </citation>
    <scope>NUCLEOTIDE SEQUENCE [LARGE SCALE GENOMIC DNA]</scope>
    <source>
        <strain evidence="8 9">WAL-18680</strain>
    </source>
</reference>
<evidence type="ECO:0000256" key="1">
    <source>
        <dbReference type="ARBA" id="ARBA00022679"/>
    </source>
</evidence>
<dbReference type="PANTHER" id="PTHR32071">
    <property type="entry name" value="TRANSCRIPTIONAL REGULATORY PROTEIN"/>
    <property type="match status" value="1"/>
</dbReference>